<evidence type="ECO:0000313" key="2">
    <source>
        <dbReference type="EMBL" id="MBS2545348.1"/>
    </source>
</evidence>
<dbReference type="CDD" id="cd09731">
    <property type="entry name" value="Cse2_I-E"/>
    <property type="match status" value="1"/>
</dbReference>
<proteinExistence type="predicted"/>
<feature type="region of interest" description="Disordered" evidence="1">
    <location>
        <begin position="181"/>
        <end position="201"/>
    </location>
</feature>
<dbReference type="Gene3D" id="1.10.520.40">
    <property type="entry name" value="CRISPR-associated protein Cse2"/>
    <property type="match status" value="1"/>
</dbReference>
<protein>
    <submittedName>
        <fullName evidence="2">Type I-E CRISPR-associated protein Cse2/CasB</fullName>
    </submittedName>
</protein>
<organism evidence="2 3">
    <name type="scientific">Catenulispora pinistramenti</name>
    <dbReference type="NCBI Taxonomy" id="2705254"/>
    <lineage>
        <taxon>Bacteria</taxon>
        <taxon>Bacillati</taxon>
        <taxon>Actinomycetota</taxon>
        <taxon>Actinomycetes</taxon>
        <taxon>Catenulisporales</taxon>
        <taxon>Catenulisporaceae</taxon>
        <taxon>Catenulispora</taxon>
    </lineage>
</organism>
<evidence type="ECO:0000313" key="3">
    <source>
        <dbReference type="Proteomes" id="UP000730482"/>
    </source>
</evidence>
<dbReference type="InterPro" id="IPR038287">
    <property type="entry name" value="Cse2_sf"/>
</dbReference>
<reference evidence="2 3" key="1">
    <citation type="submission" date="2020-02" db="EMBL/GenBank/DDBJ databases">
        <title>Acidophilic actinobacteria isolated from forest soil.</title>
        <authorList>
            <person name="Golinska P."/>
        </authorList>
    </citation>
    <scope>NUCLEOTIDE SEQUENCE [LARGE SCALE GENOMIC DNA]</scope>
    <source>
        <strain evidence="2 3">NL8</strain>
    </source>
</reference>
<dbReference type="Pfam" id="PF09485">
    <property type="entry name" value="CRISPR_Cse2"/>
    <property type="match status" value="1"/>
</dbReference>
<evidence type="ECO:0000256" key="1">
    <source>
        <dbReference type="SAM" id="MobiDB-lite"/>
    </source>
</evidence>
<accession>A0ABS5KGN4</accession>
<keyword evidence="3" id="KW-1185">Reference proteome</keyword>
<gene>
    <name evidence="2" type="primary">casB</name>
    <name evidence="2" type="ORF">KGQ19_00550</name>
</gene>
<name>A0ABS5KGN4_9ACTN</name>
<dbReference type="InterPro" id="IPR013382">
    <property type="entry name" value="CRISPR-assoc_prot_Cse2"/>
</dbReference>
<comment type="caution">
    <text evidence="2">The sequence shown here is derived from an EMBL/GenBank/DDBJ whole genome shotgun (WGS) entry which is preliminary data.</text>
</comment>
<dbReference type="RefSeq" id="WP_212007014.1">
    <property type="nucleotide sequence ID" value="NZ_JAAFYZ010000002.1"/>
</dbReference>
<dbReference type="Proteomes" id="UP000730482">
    <property type="component" value="Unassembled WGS sequence"/>
</dbReference>
<dbReference type="NCBIfam" id="TIGR02548">
    <property type="entry name" value="casB_cse2"/>
    <property type="match status" value="1"/>
</dbReference>
<dbReference type="EMBL" id="JAAFYZ010000002">
    <property type="protein sequence ID" value="MBS2545348.1"/>
    <property type="molecule type" value="Genomic_DNA"/>
</dbReference>
<sequence length="201" mass="22701">MTTLEHRGRWFWESFDPTSRSAGADLAAIRKGANKAPGDVPGMWQHYRVVVPNPSQQNLEPHPALSAEHATLVIFSLHQQSQNTRMHKSGMTLGKALHQLKKADKFSEDAVDRRVNRMATAGDVTELIEHLRHLISQLRTVAQPLDYNQLVQDLHDWHRPEQRPRIRRAWGSQYYLWSGAKATSDSDAPEQDADGAADSNP</sequence>